<proteinExistence type="predicted"/>
<feature type="transmembrane region" description="Helical" evidence="1">
    <location>
        <begin position="68"/>
        <end position="90"/>
    </location>
</feature>
<feature type="transmembrane region" description="Helical" evidence="1">
    <location>
        <begin position="38"/>
        <end position="62"/>
    </location>
</feature>
<keyword evidence="1" id="KW-0812">Transmembrane</keyword>
<keyword evidence="1" id="KW-1133">Transmembrane helix</keyword>
<dbReference type="Pfam" id="PF16083">
    <property type="entry name" value="Phage_holin_3_3"/>
    <property type="match status" value="1"/>
</dbReference>
<evidence type="ECO:0000313" key="2">
    <source>
        <dbReference type="EMBL" id="DAE21911.1"/>
    </source>
</evidence>
<dbReference type="EMBL" id="BK015720">
    <property type="protein sequence ID" value="DAE21911.1"/>
    <property type="molecule type" value="Genomic_DNA"/>
</dbReference>
<dbReference type="InterPro" id="IPR032126">
    <property type="entry name" value="LydA_holin"/>
</dbReference>
<keyword evidence="1" id="KW-0472">Membrane</keyword>
<protein>
    <submittedName>
        <fullName evidence="2">Holin</fullName>
    </submittedName>
</protein>
<feature type="transmembrane region" description="Helical" evidence="1">
    <location>
        <begin position="7"/>
        <end position="26"/>
    </location>
</feature>
<name>A0A8S5QRL9_9CAUD</name>
<organism evidence="2">
    <name type="scientific">Myoviridae sp. ctRTx89</name>
    <dbReference type="NCBI Taxonomy" id="2826652"/>
    <lineage>
        <taxon>Viruses</taxon>
        <taxon>Duplodnaviria</taxon>
        <taxon>Heunggongvirae</taxon>
        <taxon>Uroviricota</taxon>
        <taxon>Caudoviricetes</taxon>
    </lineage>
</organism>
<reference evidence="2" key="1">
    <citation type="journal article" date="2021" name="Proc. Natl. Acad. Sci. U.S.A.">
        <title>A Catalog of Tens of Thousands of Viruses from Human Metagenomes Reveals Hidden Associations with Chronic Diseases.</title>
        <authorList>
            <person name="Tisza M.J."/>
            <person name="Buck C.B."/>
        </authorList>
    </citation>
    <scope>NUCLEOTIDE SEQUENCE</scope>
    <source>
        <strain evidence="2">CtRTx89</strain>
    </source>
</reference>
<accession>A0A8S5QRL9</accession>
<sequence>MQEHSETFPYLFSAGVAAMAQAAMFLNRTAKGEPFRWLDFCSAILASAIMGLCICMACHAYGLGFEFGGAMAGLGGMIGKEAVGIVLPAVRKYLGIQ</sequence>
<evidence type="ECO:0000256" key="1">
    <source>
        <dbReference type="SAM" id="Phobius"/>
    </source>
</evidence>